<dbReference type="Gene3D" id="2.40.160.60">
    <property type="entry name" value="Outer membrane protein transport protein (OMPP1/FadL/TodX)"/>
    <property type="match status" value="1"/>
</dbReference>
<evidence type="ECO:0000313" key="1">
    <source>
        <dbReference type="EMBL" id="SVA59011.1"/>
    </source>
</evidence>
<proteinExistence type="predicted"/>
<feature type="non-terminal residue" evidence="1">
    <location>
        <position position="1"/>
    </location>
</feature>
<protein>
    <recommendedName>
        <fullName evidence="2">DUF5723 domain-containing protein</fullName>
    </recommendedName>
</protein>
<evidence type="ECO:0008006" key="2">
    <source>
        <dbReference type="Google" id="ProtNLM"/>
    </source>
</evidence>
<accession>A0A381X3D4</accession>
<dbReference type="AlphaFoldDB" id="A0A381X3D4"/>
<gene>
    <name evidence="1" type="ORF">METZ01_LOCUS111865</name>
</gene>
<name>A0A381X3D4_9ZZZZ</name>
<sequence>VGSDPFMGSPRSTAMGSTHLLNSTGSSNVRFNPANLGNMKTKRGFDFQLNRSSVFERWSMPVRDSFGEFLTHADYVANEFSFYGISLGLIGTTELPEIGIAGMGIHYGPLTHFNYQYSEEVRGSYSIEDGEYAGKDPIVGYQNLSTDGLSMLTSIGGGLNLGMLGDIEISVGGAINLIQSDNLTDRVEVDTLYSDVTNLTTLPDFNAATELPTAKFMTFSTTLKLNSNITMGASWENDANITSSQYNWEIDSTNGLFQYWDDTSFVVSGLNYLKPEIKSLALSFISDLENMMSIDFEINQISYNGHHNFQDYKQFKFGFEYLTQLGTPIRGGLVYRTAFIPAMKPVSMFTFGSGKSIGNLEIDYAGTYSFQSFNYPDLFPVEGDIRSEYDLVRDSQLHLQLAVTYKF</sequence>
<reference evidence="1" key="1">
    <citation type="submission" date="2018-05" db="EMBL/GenBank/DDBJ databases">
        <authorList>
            <person name="Lanie J.A."/>
            <person name="Ng W.-L."/>
            <person name="Kazmierczak K.M."/>
            <person name="Andrzejewski T.M."/>
            <person name="Davidsen T.M."/>
            <person name="Wayne K.J."/>
            <person name="Tettelin H."/>
            <person name="Glass J.I."/>
            <person name="Rusch D."/>
            <person name="Podicherti R."/>
            <person name="Tsui H.-C.T."/>
            <person name="Winkler M.E."/>
        </authorList>
    </citation>
    <scope>NUCLEOTIDE SEQUENCE</scope>
</reference>
<organism evidence="1">
    <name type="scientific">marine metagenome</name>
    <dbReference type="NCBI Taxonomy" id="408172"/>
    <lineage>
        <taxon>unclassified sequences</taxon>
        <taxon>metagenomes</taxon>
        <taxon>ecological metagenomes</taxon>
    </lineage>
</organism>
<dbReference type="EMBL" id="UINC01013700">
    <property type="protein sequence ID" value="SVA59011.1"/>
    <property type="molecule type" value="Genomic_DNA"/>
</dbReference>